<dbReference type="Proteomes" id="UP000609879">
    <property type="component" value="Unassembled WGS sequence"/>
</dbReference>
<evidence type="ECO:0000313" key="2">
    <source>
        <dbReference type="Proteomes" id="UP000609879"/>
    </source>
</evidence>
<dbReference type="EMBL" id="BOMI01000025">
    <property type="protein sequence ID" value="GID73001.1"/>
    <property type="molecule type" value="Genomic_DNA"/>
</dbReference>
<gene>
    <name evidence="1" type="ORF">Ade02nite_16420</name>
</gene>
<keyword evidence="2" id="KW-1185">Reference proteome</keyword>
<accession>A0ABQ3XZ14</accession>
<reference evidence="1 2" key="1">
    <citation type="submission" date="2021-01" db="EMBL/GenBank/DDBJ databases">
        <title>Whole genome shotgun sequence of Actinoplanes deccanensis NBRC 13994.</title>
        <authorList>
            <person name="Komaki H."/>
            <person name="Tamura T."/>
        </authorList>
    </citation>
    <scope>NUCLEOTIDE SEQUENCE [LARGE SCALE GENOMIC DNA]</scope>
    <source>
        <strain evidence="1 2">NBRC 13994</strain>
    </source>
</reference>
<sequence length="73" mass="8252">MELSFAADIRPLFRDRDRNAMLGMFDLWSVDDVREHAESIHAVLARGAMPCDGAWPPERTALLRRWIDGGAQA</sequence>
<protein>
    <submittedName>
        <fullName evidence="1">Uncharacterized protein</fullName>
    </submittedName>
</protein>
<name>A0ABQ3XZ14_9ACTN</name>
<evidence type="ECO:0000313" key="1">
    <source>
        <dbReference type="EMBL" id="GID73001.1"/>
    </source>
</evidence>
<proteinExistence type="predicted"/>
<comment type="caution">
    <text evidence="1">The sequence shown here is derived from an EMBL/GenBank/DDBJ whole genome shotgun (WGS) entry which is preliminary data.</text>
</comment>
<dbReference type="RefSeq" id="WP_203760946.1">
    <property type="nucleotide sequence ID" value="NZ_BAAABO010000006.1"/>
</dbReference>
<organism evidence="1 2">
    <name type="scientific">Paractinoplanes deccanensis</name>
    <dbReference type="NCBI Taxonomy" id="113561"/>
    <lineage>
        <taxon>Bacteria</taxon>
        <taxon>Bacillati</taxon>
        <taxon>Actinomycetota</taxon>
        <taxon>Actinomycetes</taxon>
        <taxon>Micromonosporales</taxon>
        <taxon>Micromonosporaceae</taxon>
        <taxon>Paractinoplanes</taxon>
    </lineage>
</organism>